<feature type="transmembrane region" description="Helical" evidence="2">
    <location>
        <begin position="207"/>
        <end position="229"/>
    </location>
</feature>
<evidence type="ECO:0008006" key="6">
    <source>
        <dbReference type="Google" id="ProtNLM"/>
    </source>
</evidence>
<dbReference type="PANTHER" id="PTHR48010">
    <property type="entry name" value="OS05G0588300 PROTEIN"/>
    <property type="match status" value="1"/>
</dbReference>
<proteinExistence type="predicted"/>
<dbReference type="InParanoid" id="A0A1Y1Y160"/>
<dbReference type="InterPro" id="IPR032675">
    <property type="entry name" value="LRR_dom_sf"/>
</dbReference>
<dbReference type="SUPFAM" id="SSF52058">
    <property type="entry name" value="L domain-like"/>
    <property type="match status" value="1"/>
</dbReference>
<dbReference type="AlphaFoldDB" id="A0A1Y1Y160"/>
<protein>
    <recommendedName>
        <fullName evidence="6">Leucine-rich repeat-containing N-terminal plant-type domain-containing protein</fullName>
    </recommendedName>
</protein>
<dbReference type="OrthoDB" id="406235at2759"/>
<dbReference type="Proteomes" id="UP000193498">
    <property type="component" value="Unassembled WGS sequence"/>
</dbReference>
<evidence type="ECO:0000256" key="2">
    <source>
        <dbReference type="SAM" id="Phobius"/>
    </source>
</evidence>
<accession>A0A1Y1Y160</accession>
<evidence type="ECO:0000313" key="4">
    <source>
        <dbReference type="EMBL" id="ORX91708.1"/>
    </source>
</evidence>
<reference evidence="4 5" key="1">
    <citation type="submission" date="2016-07" db="EMBL/GenBank/DDBJ databases">
        <title>Pervasive Adenine N6-methylation of Active Genes in Fungi.</title>
        <authorList>
            <consortium name="DOE Joint Genome Institute"/>
            <person name="Mondo S.J."/>
            <person name="Dannebaum R.O."/>
            <person name="Kuo R.C."/>
            <person name="Labutti K."/>
            <person name="Haridas S."/>
            <person name="Kuo A."/>
            <person name="Salamov A."/>
            <person name="Ahrendt S.R."/>
            <person name="Lipzen A."/>
            <person name="Sullivan W."/>
            <person name="Andreopoulos W.B."/>
            <person name="Clum A."/>
            <person name="Lindquist E."/>
            <person name="Daum C."/>
            <person name="Ramamoorthy G.K."/>
            <person name="Gryganskyi A."/>
            <person name="Culley D."/>
            <person name="Magnuson J.K."/>
            <person name="James T.Y."/>
            <person name="O'Malley M.A."/>
            <person name="Stajich J.E."/>
            <person name="Spatafora J.W."/>
            <person name="Visel A."/>
            <person name="Grigoriev I.V."/>
        </authorList>
    </citation>
    <scope>NUCLEOTIDE SEQUENCE [LARGE SCALE GENOMIC DNA]</scope>
    <source>
        <strain evidence="4 5">CBS 931.73</strain>
    </source>
</reference>
<feature type="compositionally biased region" description="Polar residues" evidence="1">
    <location>
        <begin position="391"/>
        <end position="401"/>
    </location>
</feature>
<dbReference type="InterPro" id="IPR050994">
    <property type="entry name" value="At_inactive_RLKs"/>
</dbReference>
<keyword evidence="2" id="KW-0812">Transmembrane</keyword>
<evidence type="ECO:0000256" key="1">
    <source>
        <dbReference type="SAM" id="MobiDB-lite"/>
    </source>
</evidence>
<name>A0A1Y1Y160_9FUNG</name>
<keyword evidence="5" id="KW-1185">Reference proteome</keyword>
<evidence type="ECO:0000313" key="5">
    <source>
        <dbReference type="Proteomes" id="UP000193498"/>
    </source>
</evidence>
<keyword evidence="3" id="KW-0732">Signal</keyword>
<feature type="signal peptide" evidence="3">
    <location>
        <begin position="1"/>
        <end position="24"/>
    </location>
</feature>
<feature type="chain" id="PRO_5011988126" description="Leucine-rich repeat-containing N-terminal plant-type domain-containing protein" evidence="3">
    <location>
        <begin position="25"/>
        <end position="474"/>
    </location>
</feature>
<keyword evidence="2" id="KW-0472">Membrane</keyword>
<comment type="caution">
    <text evidence="4">The sequence shown here is derived from an EMBL/GenBank/DDBJ whole genome shotgun (WGS) entry which is preliminary data.</text>
</comment>
<organism evidence="4 5">
    <name type="scientific">Basidiobolus meristosporus CBS 931.73</name>
    <dbReference type="NCBI Taxonomy" id="1314790"/>
    <lineage>
        <taxon>Eukaryota</taxon>
        <taxon>Fungi</taxon>
        <taxon>Fungi incertae sedis</taxon>
        <taxon>Zoopagomycota</taxon>
        <taxon>Entomophthoromycotina</taxon>
        <taxon>Basidiobolomycetes</taxon>
        <taxon>Basidiobolales</taxon>
        <taxon>Basidiobolaceae</taxon>
        <taxon>Basidiobolus</taxon>
    </lineage>
</organism>
<dbReference type="EMBL" id="MCFE01000310">
    <property type="protein sequence ID" value="ORX91708.1"/>
    <property type="molecule type" value="Genomic_DNA"/>
</dbReference>
<sequence length="474" mass="52248">MPSISHILFATLLVFSQFWNRIEASDCQYLRESFYPSLLGPSDWYNKRGWSDSSNLDCCNWFGVVCKHDRVEQMAAEISKSAVGMILDHQQILHSYTNHHHSSLINTRISGTIPASVGSLHRLRVFGLRGNNFTGPIPNIQLVNETAHCDLGGTNKWSCKAPKVPTTCTGIGDLKTCDLMATPSDQSPTASGSATAASDSSNSLKNIIIGMSLLGGVIVIAIITLLITWRRKKRRDRSMVSFIATSRLIVGAIAQGKERMQEDPSPQQLETAQEADLQRDMDSVIGIASTSKVVPEASAPQPILDPAFNEPKHKGLLGFFMPLPFMNARNRSKSNEESMSEIPPRPSPNPQRRSIINPSFWKQRKSSSSASRNLKNKPPPIKIVPLEDLQGVNSAPTSPRTPHTKASRGSFSAPPSPKLQNKVPRIPYDPPVSPIFEKYLAEASKPVPPLTSLHISTGQVQYPKDKKWSQFKLK</sequence>
<dbReference type="STRING" id="1314790.A0A1Y1Y160"/>
<keyword evidence="2" id="KW-1133">Transmembrane helix</keyword>
<feature type="region of interest" description="Disordered" evidence="1">
    <location>
        <begin position="331"/>
        <end position="427"/>
    </location>
</feature>
<dbReference type="PANTHER" id="PTHR48010:SF58">
    <property type="entry name" value="RECEPTOR PROTEIN KINASE-LIKE PROTEIN ZAR1"/>
    <property type="match status" value="1"/>
</dbReference>
<dbReference type="Gene3D" id="3.80.10.10">
    <property type="entry name" value="Ribonuclease Inhibitor"/>
    <property type="match status" value="1"/>
</dbReference>
<evidence type="ECO:0000256" key="3">
    <source>
        <dbReference type="SAM" id="SignalP"/>
    </source>
</evidence>
<gene>
    <name evidence="4" type="ORF">K493DRAFT_378253</name>
</gene>